<evidence type="ECO:0000313" key="2">
    <source>
        <dbReference type="Proteomes" id="UP001472677"/>
    </source>
</evidence>
<proteinExistence type="predicted"/>
<accession>A0ABR2A5P3</accession>
<evidence type="ECO:0000313" key="1">
    <source>
        <dbReference type="EMBL" id="KAK8488293.1"/>
    </source>
</evidence>
<dbReference type="EMBL" id="JBBPBM010001021">
    <property type="protein sequence ID" value="KAK8488293.1"/>
    <property type="molecule type" value="Genomic_DNA"/>
</dbReference>
<keyword evidence="2" id="KW-1185">Reference proteome</keyword>
<sequence length="87" mass="9283">MSITMTLAIYMSSIALKQLKVFSQQDLATAQIVGGVVSSQPFGDGRAAKPQLSLIVTESLLLGSPHRVNLDAVVNNEIVSERALEDV</sequence>
<gene>
    <name evidence="1" type="ORF">V6N12_042774</name>
</gene>
<dbReference type="Proteomes" id="UP001472677">
    <property type="component" value="Unassembled WGS sequence"/>
</dbReference>
<comment type="caution">
    <text evidence="1">The sequence shown here is derived from an EMBL/GenBank/DDBJ whole genome shotgun (WGS) entry which is preliminary data.</text>
</comment>
<organism evidence="1 2">
    <name type="scientific">Hibiscus sabdariffa</name>
    <name type="common">roselle</name>
    <dbReference type="NCBI Taxonomy" id="183260"/>
    <lineage>
        <taxon>Eukaryota</taxon>
        <taxon>Viridiplantae</taxon>
        <taxon>Streptophyta</taxon>
        <taxon>Embryophyta</taxon>
        <taxon>Tracheophyta</taxon>
        <taxon>Spermatophyta</taxon>
        <taxon>Magnoliopsida</taxon>
        <taxon>eudicotyledons</taxon>
        <taxon>Gunneridae</taxon>
        <taxon>Pentapetalae</taxon>
        <taxon>rosids</taxon>
        <taxon>malvids</taxon>
        <taxon>Malvales</taxon>
        <taxon>Malvaceae</taxon>
        <taxon>Malvoideae</taxon>
        <taxon>Hibiscus</taxon>
    </lineage>
</organism>
<name>A0ABR2A5P3_9ROSI</name>
<reference evidence="1 2" key="1">
    <citation type="journal article" date="2024" name="G3 (Bethesda)">
        <title>Genome assembly of Hibiscus sabdariffa L. provides insights into metabolisms of medicinal natural products.</title>
        <authorList>
            <person name="Kim T."/>
        </authorList>
    </citation>
    <scope>NUCLEOTIDE SEQUENCE [LARGE SCALE GENOMIC DNA]</scope>
    <source>
        <strain evidence="1">TK-2024</strain>
        <tissue evidence="1">Old leaves</tissue>
    </source>
</reference>
<protein>
    <submittedName>
        <fullName evidence="1">Uncharacterized protein</fullName>
    </submittedName>
</protein>